<dbReference type="Pfam" id="PF13280">
    <property type="entry name" value="WYL"/>
    <property type="match status" value="1"/>
</dbReference>
<dbReference type="InterPro" id="IPR036388">
    <property type="entry name" value="WH-like_DNA-bd_sf"/>
</dbReference>
<dbReference type="AlphaFoldDB" id="A0A292YPJ9"/>
<evidence type="ECO:0000259" key="2">
    <source>
        <dbReference type="Pfam" id="PF13280"/>
    </source>
</evidence>
<reference evidence="5" key="1">
    <citation type="submission" date="2017-07" db="EMBL/GenBank/DDBJ databases">
        <title>Draft genome sequence of Effusibacillus lacus strain skLN1.</title>
        <authorList>
            <person name="Watanabe M."/>
            <person name="Kojima H."/>
            <person name="Fukui M."/>
        </authorList>
    </citation>
    <scope>NUCLEOTIDE SEQUENCE [LARGE SCALE GENOMIC DNA]</scope>
    <source>
        <strain evidence="5">skLN1</strain>
    </source>
</reference>
<dbReference type="InterPro" id="IPR013196">
    <property type="entry name" value="HTH_11"/>
</dbReference>
<feature type="domain" description="Helix-turn-helix type 11" evidence="1">
    <location>
        <begin position="6"/>
        <end position="58"/>
    </location>
</feature>
<gene>
    <name evidence="4" type="ORF">EFBL_2331</name>
</gene>
<evidence type="ECO:0000259" key="3">
    <source>
        <dbReference type="Pfam" id="PF25583"/>
    </source>
</evidence>
<proteinExistence type="predicted"/>
<dbReference type="PANTHER" id="PTHR34580:SF1">
    <property type="entry name" value="PROTEIN PAFC"/>
    <property type="match status" value="1"/>
</dbReference>
<name>A0A292YPJ9_9BACL</name>
<dbReference type="Gene3D" id="1.10.10.10">
    <property type="entry name" value="Winged helix-like DNA-binding domain superfamily/Winged helix DNA-binding domain"/>
    <property type="match status" value="1"/>
</dbReference>
<feature type="domain" description="WCX" evidence="3">
    <location>
        <begin position="241"/>
        <end position="317"/>
    </location>
</feature>
<dbReference type="InterPro" id="IPR026881">
    <property type="entry name" value="WYL_dom"/>
</dbReference>
<dbReference type="InterPro" id="IPR057727">
    <property type="entry name" value="WCX_dom"/>
</dbReference>
<dbReference type="PROSITE" id="PS52050">
    <property type="entry name" value="WYL"/>
    <property type="match status" value="1"/>
</dbReference>
<comment type="caution">
    <text evidence="4">The sequence shown here is derived from an EMBL/GenBank/DDBJ whole genome shotgun (WGS) entry which is preliminary data.</text>
</comment>
<dbReference type="Pfam" id="PF08279">
    <property type="entry name" value="HTH_11"/>
    <property type="match status" value="1"/>
</dbReference>
<evidence type="ECO:0000313" key="5">
    <source>
        <dbReference type="Proteomes" id="UP000217785"/>
    </source>
</evidence>
<dbReference type="PANTHER" id="PTHR34580">
    <property type="match status" value="1"/>
</dbReference>
<dbReference type="InterPro" id="IPR051534">
    <property type="entry name" value="CBASS_pafABC_assoc_protein"/>
</dbReference>
<dbReference type="Proteomes" id="UP000217785">
    <property type="component" value="Unassembled WGS sequence"/>
</dbReference>
<feature type="domain" description="WYL" evidence="2">
    <location>
        <begin position="144"/>
        <end position="210"/>
    </location>
</feature>
<protein>
    <submittedName>
        <fullName evidence="4">Transcriptional regulator</fullName>
    </submittedName>
</protein>
<evidence type="ECO:0000313" key="4">
    <source>
        <dbReference type="EMBL" id="GAX90693.1"/>
    </source>
</evidence>
<keyword evidence="5" id="KW-1185">Reference proteome</keyword>
<dbReference type="OrthoDB" id="9815009at2"/>
<dbReference type="InterPro" id="IPR036390">
    <property type="entry name" value="WH_DNA-bd_sf"/>
</dbReference>
<dbReference type="Pfam" id="PF25583">
    <property type="entry name" value="WCX"/>
    <property type="match status" value="1"/>
</dbReference>
<dbReference type="EMBL" id="BDUF01000061">
    <property type="protein sequence ID" value="GAX90693.1"/>
    <property type="molecule type" value="Genomic_DNA"/>
</dbReference>
<evidence type="ECO:0000259" key="1">
    <source>
        <dbReference type="Pfam" id="PF08279"/>
    </source>
</evidence>
<accession>A0A292YPJ9</accession>
<sequence>MKTAERLFLITQKISRNKGITAPELAKACGTSVRNIYRDIKRLDEIGVQVLSKGREGYYLVENVTQIPSQLNAEEYLAMALFPYLSDGRAPHSHLFRQAYKTALEKILPSLKYPKEFLDTSTFMSERIRIQTTPVTKEMNFSMQRVMESILRQVTIRCIYHSMYRDAESDRMIDPYYIVPRGGHLYLIGYCHTREKVLTFRLSRFREVELTSKRCFIEEDFDIDRYLSDLWGIGSKEDEKPTTFQVWFSPAVARYIKEESYYQDPEITDNPDGSILFAVTVRGVDEFLRWFRQYGTHAELLKPEKYRRQIANEIEEMRNRYRANV</sequence>
<organism evidence="4 5">
    <name type="scientific">Effusibacillus lacus</name>
    <dbReference type="NCBI Taxonomy" id="1348429"/>
    <lineage>
        <taxon>Bacteria</taxon>
        <taxon>Bacillati</taxon>
        <taxon>Bacillota</taxon>
        <taxon>Bacilli</taxon>
        <taxon>Bacillales</taxon>
        <taxon>Alicyclobacillaceae</taxon>
        <taxon>Effusibacillus</taxon>
    </lineage>
</organism>
<dbReference type="SUPFAM" id="SSF46785">
    <property type="entry name" value="Winged helix' DNA-binding domain"/>
    <property type="match status" value="1"/>
</dbReference>